<organism evidence="1 2">
    <name type="scientific">Piloderma croceum (strain F 1598)</name>
    <dbReference type="NCBI Taxonomy" id="765440"/>
    <lineage>
        <taxon>Eukaryota</taxon>
        <taxon>Fungi</taxon>
        <taxon>Dikarya</taxon>
        <taxon>Basidiomycota</taxon>
        <taxon>Agaricomycotina</taxon>
        <taxon>Agaricomycetes</taxon>
        <taxon>Agaricomycetidae</taxon>
        <taxon>Atheliales</taxon>
        <taxon>Atheliaceae</taxon>
        <taxon>Piloderma</taxon>
    </lineage>
</organism>
<dbReference type="AlphaFoldDB" id="A0A0C3B9W4"/>
<accession>A0A0C3B9W4</accession>
<reference evidence="1 2" key="1">
    <citation type="submission" date="2014-04" db="EMBL/GenBank/DDBJ databases">
        <authorList>
            <consortium name="DOE Joint Genome Institute"/>
            <person name="Kuo A."/>
            <person name="Tarkka M."/>
            <person name="Buscot F."/>
            <person name="Kohler A."/>
            <person name="Nagy L.G."/>
            <person name="Floudas D."/>
            <person name="Copeland A."/>
            <person name="Barry K.W."/>
            <person name="Cichocki N."/>
            <person name="Veneault-Fourrey C."/>
            <person name="LaButti K."/>
            <person name="Lindquist E.A."/>
            <person name="Lipzen A."/>
            <person name="Lundell T."/>
            <person name="Morin E."/>
            <person name="Murat C."/>
            <person name="Sun H."/>
            <person name="Tunlid A."/>
            <person name="Henrissat B."/>
            <person name="Grigoriev I.V."/>
            <person name="Hibbett D.S."/>
            <person name="Martin F."/>
            <person name="Nordberg H.P."/>
            <person name="Cantor M.N."/>
            <person name="Hua S.X."/>
        </authorList>
    </citation>
    <scope>NUCLEOTIDE SEQUENCE [LARGE SCALE GENOMIC DNA]</scope>
    <source>
        <strain evidence="1 2">F 1598</strain>
    </source>
</reference>
<evidence type="ECO:0000313" key="1">
    <source>
        <dbReference type="EMBL" id="KIM74102.1"/>
    </source>
</evidence>
<gene>
    <name evidence="1" type="ORF">PILCRDRAFT_711991</name>
</gene>
<dbReference type="InParanoid" id="A0A0C3B9W4"/>
<evidence type="ECO:0000313" key="2">
    <source>
        <dbReference type="Proteomes" id="UP000054166"/>
    </source>
</evidence>
<reference evidence="2" key="2">
    <citation type="submission" date="2015-01" db="EMBL/GenBank/DDBJ databases">
        <title>Evolutionary Origins and Diversification of the Mycorrhizal Mutualists.</title>
        <authorList>
            <consortium name="DOE Joint Genome Institute"/>
            <consortium name="Mycorrhizal Genomics Consortium"/>
            <person name="Kohler A."/>
            <person name="Kuo A."/>
            <person name="Nagy L.G."/>
            <person name="Floudas D."/>
            <person name="Copeland A."/>
            <person name="Barry K.W."/>
            <person name="Cichocki N."/>
            <person name="Veneault-Fourrey C."/>
            <person name="LaButti K."/>
            <person name="Lindquist E.A."/>
            <person name="Lipzen A."/>
            <person name="Lundell T."/>
            <person name="Morin E."/>
            <person name="Murat C."/>
            <person name="Riley R."/>
            <person name="Ohm R."/>
            <person name="Sun H."/>
            <person name="Tunlid A."/>
            <person name="Henrissat B."/>
            <person name="Grigoriev I.V."/>
            <person name="Hibbett D.S."/>
            <person name="Martin F."/>
        </authorList>
    </citation>
    <scope>NUCLEOTIDE SEQUENCE [LARGE SCALE GENOMIC DNA]</scope>
    <source>
        <strain evidence="2">F 1598</strain>
    </source>
</reference>
<proteinExistence type="predicted"/>
<dbReference type="HOGENOM" id="CLU_2159379_0_0_1"/>
<name>A0A0C3B9W4_PILCF</name>
<dbReference type="Proteomes" id="UP000054166">
    <property type="component" value="Unassembled WGS sequence"/>
</dbReference>
<keyword evidence="2" id="KW-1185">Reference proteome</keyword>
<dbReference type="EMBL" id="KN833066">
    <property type="protein sequence ID" value="KIM74102.1"/>
    <property type="molecule type" value="Genomic_DNA"/>
</dbReference>
<sequence>MLRERFERLEIWRYPEIIDHLRSDIENLFFPVGAAPGINWVKNTSRRCLVPLRFAVARLEWPLLTETGSVNIFRRILCQEPEALSQEFRAARHTILPLAVPDDFHKPGGNR</sequence>
<protein>
    <submittedName>
        <fullName evidence="1">Uncharacterized protein</fullName>
    </submittedName>
</protein>